<proteinExistence type="inferred from homology"/>
<dbReference type="PROSITE" id="PS50206">
    <property type="entry name" value="RHODANESE_3"/>
    <property type="match status" value="1"/>
</dbReference>
<dbReference type="HAMAP" id="MF_03049">
    <property type="entry name" value="MOCS3_Uba4"/>
    <property type="match status" value="1"/>
</dbReference>
<dbReference type="STRING" id="1382522.W6MHC0"/>
<evidence type="ECO:0000256" key="3">
    <source>
        <dbReference type="ARBA" id="ARBA00022679"/>
    </source>
</evidence>
<dbReference type="GO" id="GO:0046872">
    <property type="term" value="F:metal ion binding"/>
    <property type="evidence" value="ECO:0007669"/>
    <property type="project" value="UniProtKB-KW"/>
</dbReference>
<dbReference type="AlphaFoldDB" id="W6MHC0"/>
<accession>W6MHC0</accession>
<keyword evidence="4 13" id="KW-0819">tRNA processing</keyword>
<dbReference type="Proteomes" id="UP000019384">
    <property type="component" value="Unassembled WGS sequence"/>
</dbReference>
<comment type="similarity">
    <text evidence="13">In the N-terminal section; belongs to the HesA/MoeB/ThiF family. UBA4 subfamily.</text>
</comment>
<dbReference type="GO" id="GO:2000220">
    <property type="term" value="P:regulation of pseudohyphal growth"/>
    <property type="evidence" value="ECO:0007669"/>
    <property type="project" value="EnsemblFungi"/>
</dbReference>
<gene>
    <name evidence="13" type="primary">UBA4</name>
    <name evidence="15" type="ORF">KUCA_T00001010001</name>
</gene>
<dbReference type="UniPathway" id="UPA00988"/>
<dbReference type="GO" id="GO:0004792">
    <property type="term" value="F:thiosulfate-cyanide sulfurtransferase activity"/>
    <property type="evidence" value="ECO:0007669"/>
    <property type="project" value="EnsemblFungi"/>
</dbReference>
<organism evidence="15 16">
    <name type="scientific">Kuraishia capsulata CBS 1993</name>
    <dbReference type="NCBI Taxonomy" id="1382522"/>
    <lineage>
        <taxon>Eukaryota</taxon>
        <taxon>Fungi</taxon>
        <taxon>Dikarya</taxon>
        <taxon>Ascomycota</taxon>
        <taxon>Saccharomycotina</taxon>
        <taxon>Pichiomycetes</taxon>
        <taxon>Pichiales</taxon>
        <taxon>Pichiaceae</taxon>
        <taxon>Kuraishia</taxon>
    </lineage>
</organism>
<dbReference type="GO" id="GO:0070566">
    <property type="term" value="F:adenylyltransferase activity"/>
    <property type="evidence" value="ECO:0007669"/>
    <property type="project" value="EnsemblFungi"/>
</dbReference>
<dbReference type="Pfam" id="PF00581">
    <property type="entry name" value="Rhodanese"/>
    <property type="match status" value="1"/>
</dbReference>
<feature type="binding site" evidence="13">
    <location>
        <position position="220"/>
    </location>
    <ligand>
        <name>Zn(2+)</name>
        <dbReference type="ChEBI" id="CHEBI:29105"/>
    </ligand>
</feature>
<evidence type="ECO:0000256" key="5">
    <source>
        <dbReference type="ARBA" id="ARBA00022695"/>
    </source>
</evidence>
<dbReference type="GO" id="GO:0005829">
    <property type="term" value="C:cytosol"/>
    <property type="evidence" value="ECO:0007669"/>
    <property type="project" value="UniProtKB-SubCell"/>
</dbReference>
<keyword evidence="16" id="KW-1185">Reference proteome</keyword>
<evidence type="ECO:0000256" key="11">
    <source>
        <dbReference type="ARBA" id="ARBA00023268"/>
    </source>
</evidence>
<keyword evidence="10 13" id="KW-0067">ATP-binding</keyword>
<feature type="binding site" evidence="13">
    <location>
        <begin position="114"/>
        <end position="118"/>
    </location>
    <ligand>
        <name>ATP</name>
        <dbReference type="ChEBI" id="CHEBI:30616"/>
    </ligand>
</feature>
<feature type="binding site" evidence="13">
    <location>
        <position position="217"/>
    </location>
    <ligand>
        <name>Zn(2+)</name>
        <dbReference type="ChEBI" id="CHEBI:29105"/>
    </ligand>
</feature>
<keyword evidence="3 13" id="KW-0808">Transferase</keyword>
<keyword evidence="9 13" id="KW-0862">Zinc</keyword>
<comment type="pathway">
    <text evidence="13">tRNA modification; 5-methoxycarbonylmethyl-2-thiouridine-tRNA biosynthesis.</text>
</comment>
<dbReference type="GO" id="GO:0002143">
    <property type="term" value="P:tRNA wobble position uridine thiolation"/>
    <property type="evidence" value="ECO:0007669"/>
    <property type="project" value="EnsemblFungi"/>
</dbReference>
<protein>
    <recommendedName>
        <fullName evidence="12">Needs CLA4 to survive protein 3</fullName>
    </recommendedName>
</protein>
<dbReference type="InterPro" id="IPR045886">
    <property type="entry name" value="ThiF/MoeB/HesA"/>
</dbReference>
<feature type="binding site" evidence="13">
    <location>
        <begin position="175"/>
        <end position="176"/>
    </location>
    <ligand>
        <name>ATP</name>
        <dbReference type="ChEBI" id="CHEBI:30616"/>
    </ligand>
</feature>
<evidence type="ECO:0000313" key="16">
    <source>
        <dbReference type="Proteomes" id="UP000019384"/>
    </source>
</evidence>
<dbReference type="InterPro" id="IPR028885">
    <property type="entry name" value="MOCS3/Uba4"/>
</dbReference>
<dbReference type="OrthoDB" id="10261062at2759"/>
<dbReference type="FunFam" id="3.40.250.10:FF:000014">
    <property type="entry name" value="Adenylyltransferase and sulfurtransferase MOCS3"/>
    <property type="match status" value="1"/>
</dbReference>
<dbReference type="GO" id="GO:0001403">
    <property type="term" value="P:invasive growth in response to glucose limitation"/>
    <property type="evidence" value="ECO:0007669"/>
    <property type="project" value="EnsemblFungi"/>
</dbReference>
<dbReference type="Gene3D" id="3.40.50.720">
    <property type="entry name" value="NAD(P)-binding Rossmann-like Domain"/>
    <property type="match status" value="1"/>
</dbReference>
<name>W6MHC0_9ASCO</name>
<dbReference type="GO" id="GO:0034599">
    <property type="term" value="P:cellular response to oxidative stress"/>
    <property type="evidence" value="ECO:0007669"/>
    <property type="project" value="EnsemblFungi"/>
</dbReference>
<dbReference type="InterPro" id="IPR035985">
    <property type="entry name" value="Ubiquitin-activating_enz"/>
</dbReference>
<feature type="binding site" evidence="13">
    <location>
        <position position="295"/>
    </location>
    <ligand>
        <name>Zn(2+)</name>
        <dbReference type="ChEBI" id="CHEBI:29105"/>
    </ligand>
</feature>
<evidence type="ECO:0000256" key="6">
    <source>
        <dbReference type="ARBA" id="ARBA00022723"/>
    </source>
</evidence>
<evidence type="ECO:0000256" key="10">
    <source>
        <dbReference type="ARBA" id="ARBA00022840"/>
    </source>
</evidence>
<dbReference type="SUPFAM" id="SSF69572">
    <property type="entry name" value="Activating enzymes of the ubiquitin-like proteins"/>
    <property type="match status" value="1"/>
</dbReference>
<feature type="active site" description="Cysteine persulfide intermediate; for sulfurtransferase activity" evidence="13">
    <location>
        <position position="393"/>
    </location>
</feature>
<dbReference type="PANTHER" id="PTHR10953:SF102">
    <property type="entry name" value="ADENYLYLTRANSFERASE AND SULFURTRANSFERASE MOCS3"/>
    <property type="match status" value="1"/>
</dbReference>
<keyword evidence="11 13" id="KW-0511">Multifunctional enzyme</keyword>
<evidence type="ECO:0000256" key="8">
    <source>
        <dbReference type="ARBA" id="ARBA00022786"/>
    </source>
</evidence>
<feature type="binding site" evidence="13">
    <location>
        <position position="298"/>
    </location>
    <ligand>
        <name>Zn(2+)</name>
        <dbReference type="ChEBI" id="CHEBI:29105"/>
    </ligand>
</feature>
<dbReference type="FunFam" id="3.40.50.720:FF:000033">
    <property type="entry name" value="Adenylyltransferase and sulfurtransferase MOCS3"/>
    <property type="match status" value="1"/>
</dbReference>
<dbReference type="GO" id="GO:0005524">
    <property type="term" value="F:ATP binding"/>
    <property type="evidence" value="ECO:0007669"/>
    <property type="project" value="UniProtKB-KW"/>
</dbReference>
<reference evidence="15" key="2">
    <citation type="submission" date="2014-02" db="EMBL/GenBank/DDBJ databases">
        <title>Complete DNA sequence of /Kuraishia capsulata/ illustrates novel genomic features among budding yeasts (/Saccharomycotina/).</title>
        <authorList>
            <person name="Morales L."/>
            <person name="Noel B."/>
            <person name="Porcel B."/>
            <person name="Marcet-Houben M."/>
            <person name="Hullo M-F."/>
            <person name="Sacerdot C."/>
            <person name="Tekaia F."/>
            <person name="Leh-Louis V."/>
            <person name="Despons L."/>
            <person name="Khanna V."/>
            <person name="Aury J-M."/>
            <person name="Barbe V."/>
            <person name="Couloux A."/>
            <person name="Labadie K."/>
            <person name="Pelletier E."/>
            <person name="Souciet J-L."/>
            <person name="Boekhout T."/>
            <person name="Gabaldon T."/>
            <person name="Wincker P."/>
            <person name="Dujon B."/>
        </authorList>
    </citation>
    <scope>NUCLEOTIDE SEQUENCE</scope>
    <source>
        <strain evidence="15">CBS 1993</strain>
    </source>
</reference>
<feature type="binding site" evidence="13">
    <location>
        <position position="107"/>
    </location>
    <ligand>
        <name>ATP</name>
        <dbReference type="ChEBI" id="CHEBI:30616"/>
    </ligand>
</feature>
<feature type="active site" description="Glycyl thioester intermediate; for adenylyltransferase activity" evidence="13">
    <location>
        <position position="234"/>
    </location>
</feature>
<dbReference type="EMBL" id="HG793125">
    <property type="protein sequence ID" value="CDK25043.1"/>
    <property type="molecule type" value="Genomic_DNA"/>
</dbReference>
<keyword evidence="7 13" id="KW-0547">Nucleotide-binding</keyword>
<feature type="binding site" evidence="13">
    <location>
        <position position="86"/>
    </location>
    <ligand>
        <name>ATP</name>
        <dbReference type="ChEBI" id="CHEBI:30616"/>
    </ligand>
</feature>
<keyword evidence="6 13" id="KW-0479">Metal-binding</keyword>
<keyword evidence="8" id="KW-0833">Ubl conjugation pathway</keyword>
<dbReference type="InterPro" id="IPR036873">
    <property type="entry name" value="Rhodanese-like_dom_sf"/>
</dbReference>
<evidence type="ECO:0000256" key="9">
    <source>
        <dbReference type="ARBA" id="ARBA00022833"/>
    </source>
</evidence>
<dbReference type="PANTHER" id="PTHR10953">
    <property type="entry name" value="UBIQUITIN-ACTIVATING ENZYME E1"/>
    <property type="match status" value="1"/>
</dbReference>
<evidence type="ECO:0000256" key="12">
    <source>
        <dbReference type="ARBA" id="ARBA00075323"/>
    </source>
</evidence>
<keyword evidence="5" id="KW-0548">Nucleotidyltransferase</keyword>
<dbReference type="GO" id="GO:0032447">
    <property type="term" value="P:protein urmylation"/>
    <property type="evidence" value="ECO:0007669"/>
    <property type="project" value="EnsemblFungi"/>
</dbReference>
<evidence type="ECO:0000256" key="13">
    <source>
        <dbReference type="HAMAP-Rule" id="MF_03049"/>
    </source>
</evidence>
<comment type="cofactor">
    <cofactor evidence="13">
        <name>Zn(2+)</name>
        <dbReference type="ChEBI" id="CHEBI:29105"/>
    </cofactor>
    <text evidence="13">Binds 1 zinc ion per subunit.</text>
</comment>
<dbReference type="InterPro" id="IPR001763">
    <property type="entry name" value="Rhodanese-like_dom"/>
</dbReference>
<dbReference type="Gene3D" id="3.40.250.10">
    <property type="entry name" value="Rhodanese-like domain"/>
    <property type="match status" value="1"/>
</dbReference>
<dbReference type="GO" id="GO:0007114">
    <property type="term" value="P:cell budding"/>
    <property type="evidence" value="ECO:0007669"/>
    <property type="project" value="EnsemblFungi"/>
</dbReference>
<evidence type="ECO:0000256" key="7">
    <source>
        <dbReference type="ARBA" id="ARBA00022741"/>
    </source>
</evidence>
<dbReference type="SMART" id="SM00450">
    <property type="entry name" value="RHOD"/>
    <property type="match status" value="1"/>
</dbReference>
<dbReference type="CDD" id="cd00757">
    <property type="entry name" value="ThiF_MoeB_HesA_family"/>
    <property type="match status" value="1"/>
</dbReference>
<evidence type="ECO:0000313" key="15">
    <source>
        <dbReference type="EMBL" id="CDK25043.1"/>
    </source>
</evidence>
<dbReference type="GO" id="GO:0042802">
    <property type="term" value="F:identical protein binding"/>
    <property type="evidence" value="ECO:0007669"/>
    <property type="project" value="EnsemblFungi"/>
</dbReference>
<evidence type="ECO:0000256" key="4">
    <source>
        <dbReference type="ARBA" id="ARBA00022694"/>
    </source>
</evidence>
<dbReference type="InterPro" id="IPR000594">
    <property type="entry name" value="ThiF_NAD_FAD-bd"/>
</dbReference>
<feature type="domain" description="Rhodanese" evidence="14">
    <location>
        <begin position="343"/>
        <end position="434"/>
    </location>
</feature>
<feature type="binding site" evidence="13">
    <location>
        <position position="131"/>
    </location>
    <ligand>
        <name>ATP</name>
        <dbReference type="ChEBI" id="CHEBI:30616"/>
    </ligand>
</feature>
<dbReference type="GO" id="GO:0042292">
    <property type="term" value="F:URM1 activating enzyme activity"/>
    <property type="evidence" value="ECO:0007669"/>
    <property type="project" value="EnsemblFungi"/>
</dbReference>
<reference evidence="15" key="1">
    <citation type="submission" date="2013-12" db="EMBL/GenBank/DDBJ databases">
        <authorList>
            <person name="Genoscope - CEA"/>
        </authorList>
    </citation>
    <scope>NUCLEOTIDE SEQUENCE</scope>
    <source>
        <strain evidence="15">CBS 1993</strain>
    </source>
</reference>
<evidence type="ECO:0000256" key="2">
    <source>
        <dbReference type="ARBA" id="ARBA00022490"/>
    </source>
</evidence>
<sequence length="436" mass="47960">MREKSINDLAKELELLKLENRRLSELIATPTVTSRETSQETTPDLDLPLSLDEYKRYGRQMIVPQLRLNGQLKLKSAKILVVGAGGLGCPALYYLCGAGVGTIGIVDHDTVDISNLHRQILHSNKTVGMLKCDSAQKKLNELNPLVIIITHPVAIANDNVFEIMKDYDLVLDCTDTPATRYLVNDAAVILGKTIVSGSGVKTEGQLSILNFSQTGPCYRCFYPSPPPPNSVTACSDGGVIGPIIGLVGTMMAIEAIKVVTGSYTVESFQPFLSLYSGYPQQSLRTFKMRGKSPKCAVCSTNATLTRDMVESGAIDYSAFCGKVDYNVVDQRTERITVSEYTSLETKGCLLDVRPKEQFEICSLPGSVSIPLAQLQRCHSEDLKGLYEPLYIVCRYGNDSQLAARELRNKFGFEKVKDLIGGLNAWSQEIDDTFPRY</sequence>
<dbReference type="HOGENOM" id="CLU_013325_1_2_1"/>
<evidence type="ECO:0000256" key="1">
    <source>
        <dbReference type="ARBA" id="ARBA00004514"/>
    </source>
</evidence>
<keyword evidence="2 13" id="KW-0963">Cytoplasm</keyword>
<dbReference type="Pfam" id="PF00899">
    <property type="entry name" value="ThiF"/>
    <property type="match status" value="1"/>
</dbReference>
<comment type="subcellular location">
    <subcellularLocation>
        <location evidence="1">Cytoplasm</location>
        <location evidence="1">Cytosol</location>
    </subcellularLocation>
</comment>
<evidence type="ECO:0000259" key="14">
    <source>
        <dbReference type="PROSITE" id="PS50206"/>
    </source>
</evidence>